<reference evidence="2 3" key="1">
    <citation type="submission" date="2017-08" db="EMBL/GenBank/DDBJ databases">
        <title>Virgibacillus indicus sp. nov. and Virgibacillus profoundi sp. nov, two moderately halophilic bacteria isolated from marine sediment by using the Microfluidic Streak Plate.</title>
        <authorList>
            <person name="Xu B."/>
            <person name="Hu B."/>
            <person name="Wang J."/>
            <person name="Zhu Y."/>
            <person name="Huang L."/>
            <person name="Du W."/>
            <person name="Huang Y."/>
        </authorList>
    </citation>
    <scope>NUCLEOTIDE SEQUENCE [LARGE SCALE GENOMIC DNA]</scope>
    <source>
        <strain evidence="2 3">IO3-P2-C2</strain>
    </source>
</reference>
<feature type="transmembrane region" description="Helical" evidence="1">
    <location>
        <begin position="90"/>
        <end position="109"/>
    </location>
</feature>
<name>A0A265N6H7_9BACI</name>
<feature type="transmembrane region" description="Helical" evidence="1">
    <location>
        <begin position="350"/>
        <end position="371"/>
    </location>
</feature>
<feature type="transmembrane region" description="Helical" evidence="1">
    <location>
        <begin position="130"/>
        <end position="157"/>
    </location>
</feature>
<feature type="transmembrane region" description="Helical" evidence="1">
    <location>
        <begin position="396"/>
        <end position="419"/>
    </location>
</feature>
<feature type="transmembrane region" description="Helical" evidence="1">
    <location>
        <begin position="25"/>
        <end position="43"/>
    </location>
</feature>
<keyword evidence="1" id="KW-0472">Membrane</keyword>
<dbReference type="InterPro" id="IPR025699">
    <property type="entry name" value="ABC2_memb-like"/>
</dbReference>
<feature type="transmembrane region" description="Helical" evidence="1">
    <location>
        <begin position="199"/>
        <end position="217"/>
    </location>
</feature>
<protein>
    <submittedName>
        <fullName evidence="2">ABC transporter permease</fullName>
    </submittedName>
</protein>
<feature type="transmembrane region" description="Helical" evidence="1">
    <location>
        <begin position="467"/>
        <end position="489"/>
    </location>
</feature>
<proteinExistence type="predicted"/>
<keyword evidence="1" id="KW-1133">Transmembrane helix</keyword>
<dbReference type="Proteomes" id="UP000216498">
    <property type="component" value="Unassembled WGS sequence"/>
</dbReference>
<gene>
    <name evidence="2" type="ORF">CIL03_16645</name>
</gene>
<feature type="transmembrane region" description="Helical" evidence="1">
    <location>
        <begin position="439"/>
        <end position="460"/>
    </location>
</feature>
<evidence type="ECO:0000313" key="2">
    <source>
        <dbReference type="EMBL" id="OZU87447.1"/>
    </source>
</evidence>
<feature type="transmembrane region" description="Helical" evidence="1">
    <location>
        <begin position="303"/>
        <end position="322"/>
    </location>
</feature>
<dbReference type="Pfam" id="PF13346">
    <property type="entry name" value="ABC2_membrane_5"/>
    <property type="match status" value="1"/>
</dbReference>
<dbReference type="RefSeq" id="WP_094887020.1">
    <property type="nucleotide sequence ID" value="NZ_NPMS01000010.1"/>
</dbReference>
<keyword evidence="1" id="KW-0812">Transmembrane</keyword>
<evidence type="ECO:0000256" key="1">
    <source>
        <dbReference type="SAM" id="Phobius"/>
    </source>
</evidence>
<sequence length="537" mass="58339">MTPTHLFKGTGEITKLLLRQQRFKILIWLLGLIIITLAVASAYPDMYTDEKSKQAFALTMDNPAMIAMLGPGYEEQDYLGSIGTLFTHEMLLFSAIAVAIMSILLVGRSTRADEEDGRTEMVRALPAGRLSYVSAAMIILTAVNAVLALFIGLGLSVLGIEGINLESAILYGAVLGATGLVFGGFTAVFAQLAETSRGATMLSFAVLIVAYLVRAVGDVSNEALSLISPLGWTVRTDVFAGNDWWPVILSFALSIVINIIGFYLNSIRDLGSGFIPARGGRRQASSLLQTPIGLTLRLQRTNIISWGIGLFALGASFGSILGDLETYFADIEFMQAFLTEEEGYTMTEQFIVLLMAIMALIGTVPAVMTILKLKGEENKNRTEYLYSRSLSRNRMLGGYFLLAIAVSIIMQLLTAVGLWSAAAAVMDDALSLGSTFKSALVYLPAMWIVIGLAVFTLGIIPKAAGIVWFYLIYGFVVIYLSGLLEFPEWVNNLSVYEHIPQVPVEDMDFMKIIVLTIIAVVLAAAGFLGYNRRDIKG</sequence>
<accession>A0A265N6H7</accession>
<feature type="transmembrane region" description="Helical" evidence="1">
    <location>
        <begin position="244"/>
        <end position="264"/>
    </location>
</feature>
<evidence type="ECO:0000313" key="3">
    <source>
        <dbReference type="Proteomes" id="UP000216498"/>
    </source>
</evidence>
<dbReference type="OrthoDB" id="2014935at2"/>
<feature type="transmembrane region" description="Helical" evidence="1">
    <location>
        <begin position="509"/>
        <end position="530"/>
    </location>
</feature>
<organism evidence="2 3">
    <name type="scientific">Virgibacillus indicus</name>
    <dbReference type="NCBI Taxonomy" id="2024554"/>
    <lineage>
        <taxon>Bacteria</taxon>
        <taxon>Bacillati</taxon>
        <taxon>Bacillota</taxon>
        <taxon>Bacilli</taxon>
        <taxon>Bacillales</taxon>
        <taxon>Bacillaceae</taxon>
        <taxon>Virgibacillus</taxon>
    </lineage>
</organism>
<dbReference type="EMBL" id="NPMS01000010">
    <property type="protein sequence ID" value="OZU87447.1"/>
    <property type="molecule type" value="Genomic_DNA"/>
</dbReference>
<dbReference type="AlphaFoldDB" id="A0A265N6H7"/>
<keyword evidence="3" id="KW-1185">Reference proteome</keyword>
<comment type="caution">
    <text evidence="2">The sequence shown here is derived from an EMBL/GenBank/DDBJ whole genome shotgun (WGS) entry which is preliminary data.</text>
</comment>
<feature type="transmembrane region" description="Helical" evidence="1">
    <location>
        <begin position="169"/>
        <end position="192"/>
    </location>
</feature>